<dbReference type="InterPro" id="IPR051054">
    <property type="entry name" value="SorC_transcr_regulators"/>
</dbReference>
<keyword evidence="7" id="KW-1185">Reference proteome</keyword>
<dbReference type="EMBL" id="CP101914">
    <property type="protein sequence ID" value="UUI03632.1"/>
    <property type="molecule type" value="Genomic_DNA"/>
</dbReference>
<feature type="domain" description="Sugar-binding" evidence="5">
    <location>
        <begin position="43"/>
        <end position="287"/>
    </location>
</feature>
<evidence type="ECO:0000256" key="4">
    <source>
        <dbReference type="ARBA" id="ARBA00023163"/>
    </source>
</evidence>
<keyword evidence="3" id="KW-0238">DNA-binding</keyword>
<evidence type="ECO:0000313" key="6">
    <source>
        <dbReference type="EMBL" id="UUI03632.1"/>
    </source>
</evidence>
<dbReference type="PANTHER" id="PTHR34294">
    <property type="entry name" value="TRANSCRIPTIONAL REGULATOR-RELATED"/>
    <property type="match status" value="1"/>
</dbReference>
<evidence type="ECO:0000256" key="1">
    <source>
        <dbReference type="ARBA" id="ARBA00010466"/>
    </source>
</evidence>
<gene>
    <name evidence="6" type="ORF">NP439_02750</name>
</gene>
<dbReference type="PANTHER" id="PTHR34294:SF1">
    <property type="entry name" value="TRANSCRIPTIONAL REGULATOR LSRR"/>
    <property type="match status" value="1"/>
</dbReference>
<sequence>MNQKEIAEQLDIGRSSVARFLSEAKQEGVVRFYITSNIDNLRRSDLENELVTKYKLKDAVVVQKNGDNMYEMIVGNYLNSIIPYQGSLGLGLGRTVHKVGKYLHVCDARPDLKIVQMTGSIGRMENEIPSTSLIQNWAQALNAKPYFLPAPALVESKKVKEYFLKDKNIESSCNEIRNIDISIVSIGDVSPDATILRGNLDPELTSEMLKKHSVGDILLHFFDKQGNFSLNHISDRVLGTEPIDLLRIPTRIALAYGEEKADAIKGALNGRLVNILITTDETAKLLL</sequence>
<keyword evidence="2" id="KW-0805">Transcription regulation</keyword>
<dbReference type="InterPro" id="IPR007324">
    <property type="entry name" value="Sugar-bd_dom_put"/>
</dbReference>
<dbReference type="RefSeq" id="WP_187378540.1">
    <property type="nucleotide sequence ID" value="NZ_CABKTI010000002.1"/>
</dbReference>
<protein>
    <recommendedName>
        <fullName evidence="5">Sugar-binding domain-containing protein</fullName>
    </recommendedName>
</protein>
<evidence type="ECO:0000256" key="2">
    <source>
        <dbReference type="ARBA" id="ARBA00023015"/>
    </source>
</evidence>
<dbReference type="InterPro" id="IPR037171">
    <property type="entry name" value="NagB/RpiA_transferase-like"/>
</dbReference>
<dbReference type="SUPFAM" id="SSF100950">
    <property type="entry name" value="NagB/RpiA/CoA transferase-like"/>
    <property type="match status" value="1"/>
</dbReference>
<comment type="similarity">
    <text evidence="1">Belongs to the SorC transcriptional regulatory family.</text>
</comment>
<name>A0ABY5JTI4_9BACI</name>
<evidence type="ECO:0000313" key="7">
    <source>
        <dbReference type="Proteomes" id="UP001059773"/>
    </source>
</evidence>
<evidence type="ECO:0000256" key="3">
    <source>
        <dbReference type="ARBA" id="ARBA00023125"/>
    </source>
</evidence>
<dbReference type="Gene3D" id="1.10.10.60">
    <property type="entry name" value="Homeodomain-like"/>
    <property type="match status" value="1"/>
</dbReference>
<keyword evidence="4" id="KW-0804">Transcription</keyword>
<proteinExistence type="inferred from homology"/>
<dbReference type="Proteomes" id="UP001059773">
    <property type="component" value="Chromosome"/>
</dbReference>
<organism evidence="6 7">
    <name type="scientific">Oceanobacillus jeddahense</name>
    <dbReference type="NCBI Taxonomy" id="1462527"/>
    <lineage>
        <taxon>Bacteria</taxon>
        <taxon>Bacillati</taxon>
        <taxon>Bacillota</taxon>
        <taxon>Bacilli</taxon>
        <taxon>Bacillales</taxon>
        <taxon>Bacillaceae</taxon>
        <taxon>Oceanobacillus</taxon>
    </lineage>
</organism>
<accession>A0ABY5JTI4</accession>
<dbReference type="Pfam" id="PF04198">
    <property type="entry name" value="Sugar-bind"/>
    <property type="match status" value="1"/>
</dbReference>
<evidence type="ECO:0000259" key="5">
    <source>
        <dbReference type="Pfam" id="PF04198"/>
    </source>
</evidence>
<dbReference type="Gene3D" id="3.40.50.1360">
    <property type="match status" value="1"/>
</dbReference>
<reference evidence="6" key="1">
    <citation type="submission" date="2022-07" db="EMBL/GenBank/DDBJ databases">
        <title>FELIX.</title>
        <authorList>
            <person name="Wan K.H."/>
            <person name="Park S."/>
            <person name="Lawrence Q."/>
            <person name="Eichenberger J.P."/>
            <person name="Booth B.W."/>
            <person name="Piaggio A.J."/>
            <person name="Chandler J.C."/>
            <person name="Franklin A.B."/>
            <person name="Celniker S.E."/>
        </authorList>
    </citation>
    <scope>NUCLEOTIDE SEQUENCE</scope>
    <source>
        <strain evidence="6">QA-1986 374</strain>
    </source>
</reference>